<proteinExistence type="predicted"/>
<evidence type="ECO:0000259" key="1">
    <source>
        <dbReference type="PROSITE" id="PS50104"/>
    </source>
</evidence>
<organism evidence="3 4">
    <name type="scientific">Geomonas terrae</name>
    <dbReference type="NCBI Taxonomy" id="2562681"/>
    <lineage>
        <taxon>Bacteria</taxon>
        <taxon>Pseudomonadati</taxon>
        <taxon>Thermodesulfobacteriota</taxon>
        <taxon>Desulfuromonadia</taxon>
        <taxon>Geobacterales</taxon>
        <taxon>Geobacteraceae</taxon>
        <taxon>Geomonas</taxon>
    </lineage>
</organism>
<accession>A0A4S1CCQ0</accession>
<comment type="caution">
    <text evidence="3">The sequence shown here is derived from an EMBL/GenBank/DDBJ whole genome shotgun (WGS) entry which is preliminary data.</text>
</comment>
<dbReference type="AlphaFoldDB" id="A0A4S1CCQ0"/>
<evidence type="ECO:0000313" key="3">
    <source>
        <dbReference type="EMBL" id="TGU71178.1"/>
    </source>
</evidence>
<dbReference type="InterPro" id="IPR000157">
    <property type="entry name" value="TIR_dom"/>
</dbReference>
<dbReference type="EMBL" id="SRSC01000003">
    <property type="protein sequence ID" value="TGU71178.1"/>
    <property type="molecule type" value="Genomic_DNA"/>
</dbReference>
<gene>
    <name evidence="3" type="ORF">E4633_12590</name>
</gene>
<feature type="domain" description="SEFIR" evidence="2">
    <location>
        <begin position="13"/>
        <end position="150"/>
    </location>
</feature>
<dbReference type="Pfam" id="PF08357">
    <property type="entry name" value="SEFIR"/>
    <property type="match status" value="1"/>
</dbReference>
<dbReference type="Proteomes" id="UP000306416">
    <property type="component" value="Unassembled WGS sequence"/>
</dbReference>
<dbReference type="PROSITE" id="PS51534">
    <property type="entry name" value="SEFIR"/>
    <property type="match status" value="1"/>
</dbReference>
<dbReference type="SUPFAM" id="SSF52200">
    <property type="entry name" value="Toll/Interleukin receptor TIR domain"/>
    <property type="match status" value="1"/>
</dbReference>
<feature type="domain" description="TIR" evidence="1">
    <location>
        <begin position="12"/>
        <end position="158"/>
    </location>
</feature>
<keyword evidence="4" id="KW-1185">Reference proteome</keyword>
<dbReference type="PROSITE" id="PS50104">
    <property type="entry name" value="TIR"/>
    <property type="match status" value="1"/>
</dbReference>
<evidence type="ECO:0000259" key="2">
    <source>
        <dbReference type="PROSITE" id="PS51534"/>
    </source>
</evidence>
<protein>
    <submittedName>
        <fullName evidence="3">TIR domain-containing protein</fullName>
    </submittedName>
</protein>
<reference evidence="3 4" key="1">
    <citation type="submission" date="2019-04" db="EMBL/GenBank/DDBJ databases">
        <title>Geobacter oryzae sp. nov., ferric-reducing bacteria isolated from paddy soil.</title>
        <authorList>
            <person name="Xu Z."/>
            <person name="Masuda Y."/>
            <person name="Itoh H."/>
            <person name="Senoo K."/>
        </authorList>
    </citation>
    <scope>NUCLEOTIDE SEQUENCE [LARGE SCALE GENOMIC DNA]</scope>
    <source>
        <strain evidence="3 4">Red111</strain>
    </source>
</reference>
<dbReference type="GO" id="GO:0007165">
    <property type="term" value="P:signal transduction"/>
    <property type="evidence" value="ECO:0007669"/>
    <property type="project" value="InterPro"/>
</dbReference>
<dbReference type="InterPro" id="IPR013568">
    <property type="entry name" value="SEFIR_dom"/>
</dbReference>
<name>A0A4S1CCQ0_9BACT</name>
<evidence type="ECO:0000313" key="4">
    <source>
        <dbReference type="Proteomes" id="UP000306416"/>
    </source>
</evidence>
<dbReference type="Gene3D" id="3.40.50.10140">
    <property type="entry name" value="Toll/interleukin-1 receptor homology (TIR) domain"/>
    <property type="match status" value="1"/>
</dbReference>
<sequence>MNALPGGDVETDTIKTFISYSHDTEDHKRLVLSFANQLRKQGIDCNLDQYVESPELGWIKWMEDELESSRYVLIICSEGYHEKWNNNESCSGRGVKWEGAIISEEIYEQAGRNNKFIPVILGDSNIRFIPKVLRKYTHYDVLSDDRYNKLYRRLTQQPSIAKPKLGKVIPFPAERVSAGFKAQTILHPETSPKSNVKQTSKGNNNVQVGIVAGDFNIKGACNVKVERLPVIGTIGANPLLKQAIVERFNKLGEEREKRHAKNAYTVMYNKFKTDFEIKNNKWTVIWDWPESTANVIIEYLDSKFKNTIAGRITGAIETGTLVPSKGHLYAREKQLLLQIGLDISHPTVKESLERYFGVNSHTKLSRMQHWQWNLYLERYIENLINE</sequence>
<dbReference type="InterPro" id="IPR035897">
    <property type="entry name" value="Toll_tir_struct_dom_sf"/>
</dbReference>